<dbReference type="InterPro" id="IPR002880">
    <property type="entry name" value="Pyrv_Fd/Flavodoxin_OxRdtase_N"/>
</dbReference>
<comment type="similarity">
    <text evidence="5">Belongs to the pyruvate:ferredoxin/flavodoxin oxidoreductase family.</text>
</comment>
<dbReference type="InterPro" id="IPR019456">
    <property type="entry name" value="Pyrv-flavodox_OxRtase_EKR"/>
</dbReference>
<dbReference type="CDD" id="cd07034">
    <property type="entry name" value="TPP_PYR_PFOR_IOR-alpha_like"/>
    <property type="match status" value="1"/>
</dbReference>
<accession>A0ABX8J5F4</accession>
<proteinExistence type="inferred from homology"/>
<protein>
    <recommendedName>
        <fullName evidence="5">Pyruvate:ferredoxin oxidoreductase</fullName>
        <ecNumber evidence="5">1.2.7.1</ecNumber>
    </recommendedName>
    <alternativeName>
        <fullName evidence="5">Pyruvate synthase</fullName>
    </alternativeName>
</protein>
<dbReference type="PIRSF" id="PIRSF000159">
    <property type="entry name" value="NifJ"/>
    <property type="match status" value="1"/>
</dbReference>
<comment type="catalytic activity">
    <reaction evidence="5">
        <text>2 oxidized [2Fe-2S]-[ferredoxin] + pyruvate + CoA = 2 reduced [2Fe-2S]-[ferredoxin] + acetyl-CoA + CO2 + H(+)</text>
        <dbReference type="Rhea" id="RHEA:12765"/>
        <dbReference type="Rhea" id="RHEA-COMP:10000"/>
        <dbReference type="Rhea" id="RHEA-COMP:10001"/>
        <dbReference type="ChEBI" id="CHEBI:15361"/>
        <dbReference type="ChEBI" id="CHEBI:15378"/>
        <dbReference type="ChEBI" id="CHEBI:16526"/>
        <dbReference type="ChEBI" id="CHEBI:33737"/>
        <dbReference type="ChEBI" id="CHEBI:33738"/>
        <dbReference type="ChEBI" id="CHEBI:57287"/>
        <dbReference type="ChEBI" id="CHEBI:57288"/>
        <dbReference type="EC" id="1.2.7.1"/>
    </reaction>
</comment>
<dbReference type="InterPro" id="IPR050722">
    <property type="entry name" value="Pyruvate:ferred/Flavod_OxRd"/>
</dbReference>
<dbReference type="CDD" id="cd03377">
    <property type="entry name" value="TPP_PFOR_PNO"/>
    <property type="match status" value="1"/>
</dbReference>
<dbReference type="Pfam" id="PF17147">
    <property type="entry name" value="PFOR_II"/>
    <property type="match status" value="1"/>
</dbReference>
<feature type="domain" description="4Fe-4S ferredoxin-type" evidence="6">
    <location>
        <begin position="688"/>
        <end position="717"/>
    </location>
</feature>
<dbReference type="EC" id="1.2.7.1" evidence="5"/>
<keyword evidence="1" id="KW-0479">Metal-binding</keyword>
<gene>
    <name evidence="7" type="primary">nifJ</name>
    <name evidence="7" type="ORF">KP004_20615</name>
</gene>
<organism evidence="7 8">
    <name type="scientific">Geomonas oryzisoli</name>
    <dbReference type="NCBI Taxonomy" id="2847992"/>
    <lineage>
        <taxon>Bacteria</taxon>
        <taxon>Pseudomonadati</taxon>
        <taxon>Thermodesulfobacteriota</taxon>
        <taxon>Desulfuromonadia</taxon>
        <taxon>Geobacterales</taxon>
        <taxon>Geobacteraceae</taxon>
        <taxon>Geomonas</taxon>
    </lineage>
</organism>
<dbReference type="InterPro" id="IPR017896">
    <property type="entry name" value="4Fe4S_Fe-S-bd"/>
</dbReference>
<keyword evidence="5" id="KW-0249">Electron transport</keyword>
<dbReference type="Pfam" id="PF01558">
    <property type="entry name" value="POR"/>
    <property type="match status" value="1"/>
</dbReference>
<evidence type="ECO:0000256" key="4">
    <source>
        <dbReference type="ARBA" id="ARBA00023014"/>
    </source>
</evidence>
<dbReference type="Proteomes" id="UP000683557">
    <property type="component" value="Chromosome"/>
</dbReference>
<reference evidence="7 8" key="1">
    <citation type="submission" date="2021-06" db="EMBL/GenBank/DDBJ databases">
        <title>Gemonas diversity in paddy soil.</title>
        <authorList>
            <person name="Liu G."/>
        </authorList>
    </citation>
    <scope>NUCLEOTIDE SEQUENCE [LARGE SCALE GENOMIC DNA]</scope>
    <source>
        <strain evidence="7 8">RG10</strain>
    </source>
</reference>
<evidence type="ECO:0000313" key="7">
    <source>
        <dbReference type="EMBL" id="QWV93528.1"/>
    </source>
</evidence>
<evidence type="ECO:0000256" key="1">
    <source>
        <dbReference type="ARBA" id="ARBA00022723"/>
    </source>
</evidence>
<keyword evidence="4" id="KW-0411">Iron-sulfur</keyword>
<dbReference type="InterPro" id="IPR011766">
    <property type="entry name" value="TPP_enzyme_TPP-bd"/>
</dbReference>
<dbReference type="Pfam" id="PF10371">
    <property type="entry name" value="EKR"/>
    <property type="match status" value="1"/>
</dbReference>
<evidence type="ECO:0000256" key="5">
    <source>
        <dbReference type="PIRNR" id="PIRNR000159"/>
    </source>
</evidence>
<dbReference type="InterPro" id="IPR017900">
    <property type="entry name" value="4Fe4S_Fe_S_CS"/>
</dbReference>
<keyword evidence="7" id="KW-0670">Pyruvate</keyword>
<evidence type="ECO:0000259" key="6">
    <source>
        <dbReference type="PROSITE" id="PS51379"/>
    </source>
</evidence>
<sequence length="1183" mass="127371">MSRRMVTIDGNTAAAHVAHATNEVIAIYPITPSSVMGEISDEKSARGEKNIWGTVPSVSELQSEGGASGAVHGALQAGALTTTFTASQGLLLMIPNMFKIAGELTSTVFHISARAISAAALNIFGDHSDVMSARSTGWGMICSNNVQEVMDFALISQAATLRARVPFMHYFDGFRTSHEVQKVEELTFDDMRFMISDELVQAHRARALTPDRPVLRGTAQNPDVYFQGRETVNAYYPKALEIVQEEMDKFAGLTGRKYSVAEYVGAPDAERVIIVMGSAADTVQETLETLNAAGEKVGLVKVRLFRPFPVDAVAACLPASVKKIAVLDRTKEPGSLGEPLYLDVRTAIGEAMADGKSAFKSYPIIVGGRFGLGSKEFTPGMAKGVFDNLKADKPKNHFVVGIKEDVTNCSLDFDPAFVNPSAGTYSAMFFGLGSDGTVGANKNSIKIIGENTDNNVQAYFVYDSKKAGTVTVSHLRFGKGEIRSPYLIDQADFVACHNFSFLEKYDMLSRAKVGGTFLLCSLTDDKEAVWNAMPVEVQQQIIDKKLKFYVINAIALGEKLGLGARINVIMQTAFFKISGIMPLDAAIASIKDAIKKSYGKSGEKVVEMNNKAVDAALENIFEITVPATATSKIKKPAVVGAHAPQFVQEVTAQLIAGRGDDVPVSMLPADGTFPTATSQYEKRNIAVDIPVWDESLCIQCGICSFVCPHATIRMKVYDADKLAGAPETFKSTDARGNEFKGMKCTIQVAPEDCTGCAACVANCPAKSKEDPKHKAINMKFQAPLRASEAANYDFFLNIPETDPTLVKLDTLKGSQLVRPLFEYSGACAGCGETPYLKLMSQLFGDRALIANATGCTSIYGGNLPTTPWAKNADGRGPAWSNSLFEDNAEFGFGMRLAVDKFNQAALELIDTLSLPADLVAEIKGADQKTQAGIEAQRARVAKLKEILSASGDAAAKKLLSIADYLVKKSVWIVGGDGWAYDIGYGGLDHVIASGKNVNLLVLDTEVYSNTGGQASKSTPMGAVAQFAAGGKPQAKKDLAMIAMAYGNVYVAKVSLSNPAQVVKAFMEAEAYDGPSLILAYSHCIAHGIDMATAVETQKRAVASGHWPLVRYNPDLAEQGKNPLQLDSKEPSISLEEYAYGENRYRVLKKNNPEAAATLMARSAELTARRFDLYKRMAEMDFGK</sequence>
<evidence type="ECO:0000256" key="2">
    <source>
        <dbReference type="ARBA" id="ARBA00023002"/>
    </source>
</evidence>
<dbReference type="PROSITE" id="PS51379">
    <property type="entry name" value="4FE4S_FER_2"/>
    <property type="match status" value="2"/>
</dbReference>
<evidence type="ECO:0000256" key="3">
    <source>
        <dbReference type="ARBA" id="ARBA00023004"/>
    </source>
</evidence>
<feature type="domain" description="4Fe-4S ferredoxin-type" evidence="6">
    <location>
        <begin position="744"/>
        <end position="773"/>
    </location>
</feature>
<dbReference type="SMART" id="SM00890">
    <property type="entry name" value="EKR"/>
    <property type="match status" value="1"/>
</dbReference>
<evidence type="ECO:0000313" key="8">
    <source>
        <dbReference type="Proteomes" id="UP000683557"/>
    </source>
</evidence>
<dbReference type="NCBIfam" id="TIGR02176">
    <property type="entry name" value="pyruv_ox_red"/>
    <property type="match status" value="1"/>
</dbReference>
<keyword evidence="3" id="KW-0408">Iron</keyword>
<keyword evidence="5" id="KW-0813">Transport</keyword>
<dbReference type="InterPro" id="IPR011895">
    <property type="entry name" value="Pyrv_flavodox_OxRed"/>
</dbReference>
<dbReference type="InterPro" id="IPR033412">
    <property type="entry name" value="PFOR_II"/>
</dbReference>
<dbReference type="Pfam" id="PF01855">
    <property type="entry name" value="POR_N"/>
    <property type="match status" value="1"/>
</dbReference>
<keyword evidence="2 5" id="KW-0560">Oxidoreductase</keyword>
<dbReference type="EMBL" id="CP076723">
    <property type="protein sequence ID" value="QWV93528.1"/>
    <property type="molecule type" value="Genomic_DNA"/>
</dbReference>
<dbReference type="Pfam" id="PF02775">
    <property type="entry name" value="TPP_enzyme_C"/>
    <property type="match status" value="1"/>
</dbReference>
<name>A0ABX8J5F4_9BACT</name>
<dbReference type="PANTHER" id="PTHR32154">
    <property type="entry name" value="PYRUVATE-FLAVODOXIN OXIDOREDUCTASE-RELATED"/>
    <property type="match status" value="1"/>
</dbReference>
<dbReference type="RefSeq" id="WP_216800253.1">
    <property type="nucleotide sequence ID" value="NZ_CP076723.1"/>
</dbReference>
<keyword evidence="8" id="KW-1185">Reference proteome</keyword>
<dbReference type="PROSITE" id="PS00198">
    <property type="entry name" value="4FE4S_FER_1"/>
    <property type="match status" value="1"/>
</dbReference>
<dbReference type="PANTHER" id="PTHR32154:SF0">
    <property type="entry name" value="PYRUVATE-FLAVODOXIN OXIDOREDUCTASE-RELATED"/>
    <property type="match status" value="1"/>
</dbReference>
<dbReference type="Pfam" id="PF12838">
    <property type="entry name" value="Fer4_7"/>
    <property type="match status" value="1"/>
</dbReference>
<dbReference type="InterPro" id="IPR019752">
    <property type="entry name" value="Pyrv/ketoisovalerate_OxRed_cat"/>
</dbReference>